<dbReference type="EMBL" id="CP006704">
    <property type="protein sequence ID" value="AIJ44467.1"/>
    <property type="molecule type" value="Genomic_DNA"/>
</dbReference>
<feature type="signal peptide" evidence="2">
    <location>
        <begin position="1"/>
        <end position="26"/>
    </location>
</feature>
<proteinExistence type="predicted"/>
<protein>
    <recommendedName>
        <fullName evidence="5">DUF4124 domain-containing protein</fullName>
    </recommendedName>
</protein>
<accession>A0A076PM78</accession>
<evidence type="ECO:0000256" key="1">
    <source>
        <dbReference type="SAM" id="MobiDB-lite"/>
    </source>
</evidence>
<keyword evidence="2" id="KW-0732">Signal</keyword>
<dbReference type="AlphaFoldDB" id="A0A076PM78"/>
<name>A0A076PM78_COMTE</name>
<feature type="region of interest" description="Disordered" evidence="1">
    <location>
        <begin position="174"/>
        <end position="197"/>
    </location>
</feature>
<sequence>MKQALHAKLGLYVVATVWAGVMPAQAQAPANSGGIYACTDANGRRITADRPIASCVDREQRVLGNTGVELRRVGPTLTDQERSALEAKRRQDQAEQQRLREERSRDRAMLARFPNQGVHDAARAEAISQVNDVIGVAQQRQVDLKERRRKLNTELEFYQNDPKKAPANLRRQLDDNTDSQAEQQRFIKQQEEEKQRISQRFDAELQQLRKLWADQTPTAPRAP</sequence>
<dbReference type="RefSeq" id="WP_043370583.1">
    <property type="nucleotide sequence ID" value="NZ_CP006704.1"/>
</dbReference>
<feature type="compositionally biased region" description="Polar residues" evidence="1">
    <location>
        <begin position="178"/>
        <end position="187"/>
    </location>
</feature>
<feature type="region of interest" description="Disordered" evidence="1">
    <location>
        <begin position="82"/>
        <end position="106"/>
    </location>
</feature>
<feature type="chain" id="PRO_5001716269" description="DUF4124 domain-containing protein" evidence="2">
    <location>
        <begin position="27"/>
        <end position="223"/>
    </location>
</feature>
<evidence type="ECO:0000256" key="2">
    <source>
        <dbReference type="SAM" id="SignalP"/>
    </source>
</evidence>
<evidence type="ECO:0008006" key="5">
    <source>
        <dbReference type="Google" id="ProtNLM"/>
    </source>
</evidence>
<dbReference type="Proteomes" id="UP000028782">
    <property type="component" value="Chromosome"/>
</dbReference>
<feature type="compositionally biased region" description="Basic and acidic residues" evidence="1">
    <location>
        <begin position="188"/>
        <end position="197"/>
    </location>
</feature>
<evidence type="ECO:0000313" key="4">
    <source>
        <dbReference type="Proteomes" id="UP000028782"/>
    </source>
</evidence>
<dbReference type="KEGG" id="ctes:O987_01350"/>
<dbReference type="HOGENOM" id="CLU_094869_1_0_4"/>
<gene>
    <name evidence="3" type="ORF">O987_01350</name>
</gene>
<organism evidence="3 4">
    <name type="scientific">Comamonas testosteroni TK102</name>
    <dbReference type="NCBI Taxonomy" id="1392005"/>
    <lineage>
        <taxon>Bacteria</taxon>
        <taxon>Pseudomonadati</taxon>
        <taxon>Pseudomonadota</taxon>
        <taxon>Betaproteobacteria</taxon>
        <taxon>Burkholderiales</taxon>
        <taxon>Comamonadaceae</taxon>
        <taxon>Comamonas</taxon>
    </lineage>
</organism>
<reference evidence="3 4" key="1">
    <citation type="journal article" date="2014" name="Genome Announc.">
        <title>Complete Genome Sequence of Polychlorinated Biphenyl Degrader Comamonas testosteroni TK102 (NBRC 109938).</title>
        <authorList>
            <person name="Fukuda K."/>
            <person name="Hosoyama A."/>
            <person name="Tsuchikane K."/>
            <person name="Ohji S."/>
            <person name="Yamazoe A."/>
            <person name="Fujita N."/>
            <person name="Shintani M."/>
            <person name="Kimbara K."/>
        </authorList>
    </citation>
    <scope>NUCLEOTIDE SEQUENCE [LARGE SCALE GENOMIC DNA]</scope>
    <source>
        <strain evidence="3">TK102</strain>
    </source>
</reference>
<evidence type="ECO:0000313" key="3">
    <source>
        <dbReference type="EMBL" id="AIJ44467.1"/>
    </source>
</evidence>